<evidence type="ECO:0000256" key="2">
    <source>
        <dbReference type="ARBA" id="ARBA00022679"/>
    </source>
</evidence>
<dbReference type="Pfam" id="PF02458">
    <property type="entry name" value="Transferase"/>
    <property type="match status" value="1"/>
</dbReference>
<dbReference type="PANTHER" id="PTHR31623">
    <property type="entry name" value="F21J9.9"/>
    <property type="match status" value="1"/>
</dbReference>
<dbReference type="GO" id="GO:0016746">
    <property type="term" value="F:acyltransferase activity"/>
    <property type="evidence" value="ECO:0007669"/>
    <property type="project" value="UniProtKB-KW"/>
</dbReference>
<name>A0AAD7L587_QUISA</name>
<sequence length="149" mass="16982">MFSALPWVDYFNRRILLDQISAHVYNPFVYLFPSNDYDLEFYPTHISIGLKKSLSEILTHYYLPSGRFTDNKFVHCNDEGVPFLETRINSKLIDVLHANPVGNELDKLVPFELNGAPDHYPFGVQLNVFDCGRVAIGVCFSHKIADGLS</sequence>
<dbReference type="PANTHER" id="PTHR31623:SF46">
    <property type="entry name" value="VINORINE SYNTHASE-LIKE"/>
    <property type="match status" value="1"/>
</dbReference>
<proteinExistence type="inferred from homology"/>
<comment type="similarity">
    <text evidence="1">Belongs to the plant acyltransferase family.</text>
</comment>
<keyword evidence="2" id="KW-0808">Transferase</keyword>
<dbReference type="KEGG" id="qsa:O6P43_027664"/>
<dbReference type="AlphaFoldDB" id="A0AAD7L587"/>
<gene>
    <name evidence="4" type="ORF">O6P43_027664</name>
</gene>
<evidence type="ECO:0000313" key="4">
    <source>
        <dbReference type="EMBL" id="KAJ7951652.1"/>
    </source>
</evidence>
<organism evidence="4 5">
    <name type="scientific">Quillaja saponaria</name>
    <name type="common">Soap bark tree</name>
    <dbReference type="NCBI Taxonomy" id="32244"/>
    <lineage>
        <taxon>Eukaryota</taxon>
        <taxon>Viridiplantae</taxon>
        <taxon>Streptophyta</taxon>
        <taxon>Embryophyta</taxon>
        <taxon>Tracheophyta</taxon>
        <taxon>Spermatophyta</taxon>
        <taxon>Magnoliopsida</taxon>
        <taxon>eudicotyledons</taxon>
        <taxon>Gunneridae</taxon>
        <taxon>Pentapetalae</taxon>
        <taxon>rosids</taxon>
        <taxon>fabids</taxon>
        <taxon>Fabales</taxon>
        <taxon>Quillajaceae</taxon>
        <taxon>Quillaja</taxon>
    </lineage>
</organism>
<comment type="caution">
    <text evidence="4">The sequence shown here is derived from an EMBL/GenBank/DDBJ whole genome shotgun (WGS) entry which is preliminary data.</text>
</comment>
<dbReference type="InterPro" id="IPR023213">
    <property type="entry name" value="CAT-like_dom_sf"/>
</dbReference>
<reference evidence="4" key="1">
    <citation type="journal article" date="2023" name="Science">
        <title>Elucidation of the pathway for biosynthesis of saponin adjuvants from the soapbark tree.</title>
        <authorList>
            <person name="Reed J."/>
            <person name="Orme A."/>
            <person name="El-Demerdash A."/>
            <person name="Owen C."/>
            <person name="Martin L.B.B."/>
            <person name="Misra R.C."/>
            <person name="Kikuchi S."/>
            <person name="Rejzek M."/>
            <person name="Martin A.C."/>
            <person name="Harkess A."/>
            <person name="Leebens-Mack J."/>
            <person name="Louveau T."/>
            <person name="Stephenson M.J."/>
            <person name="Osbourn A."/>
        </authorList>
    </citation>
    <scope>NUCLEOTIDE SEQUENCE</scope>
    <source>
        <strain evidence="4">S10</strain>
    </source>
</reference>
<evidence type="ECO:0000256" key="3">
    <source>
        <dbReference type="ARBA" id="ARBA00023315"/>
    </source>
</evidence>
<dbReference type="Proteomes" id="UP001163823">
    <property type="component" value="Chromosome 11"/>
</dbReference>
<evidence type="ECO:0000313" key="5">
    <source>
        <dbReference type="Proteomes" id="UP001163823"/>
    </source>
</evidence>
<accession>A0AAD7L587</accession>
<evidence type="ECO:0000256" key="1">
    <source>
        <dbReference type="ARBA" id="ARBA00009861"/>
    </source>
</evidence>
<dbReference type="Gene3D" id="3.30.559.10">
    <property type="entry name" value="Chloramphenicol acetyltransferase-like domain"/>
    <property type="match status" value="1"/>
</dbReference>
<dbReference type="EMBL" id="JARAOO010000011">
    <property type="protein sequence ID" value="KAJ7951652.1"/>
    <property type="molecule type" value="Genomic_DNA"/>
</dbReference>
<protein>
    <submittedName>
        <fullName evidence="4">Vinorine synthase-like</fullName>
    </submittedName>
</protein>
<keyword evidence="3" id="KW-0012">Acyltransferase</keyword>
<keyword evidence="5" id="KW-1185">Reference proteome</keyword>